<evidence type="ECO:0000256" key="7">
    <source>
        <dbReference type="ARBA" id="ARBA00022692"/>
    </source>
</evidence>
<dbReference type="Pfam" id="PF02378">
    <property type="entry name" value="PTS_EIIC"/>
    <property type="match status" value="1"/>
</dbReference>
<evidence type="ECO:0000256" key="10">
    <source>
        <dbReference type="ARBA" id="ARBA00023136"/>
    </source>
</evidence>
<evidence type="ECO:0000256" key="12">
    <source>
        <dbReference type="SAM" id="Phobius"/>
    </source>
</evidence>
<evidence type="ECO:0000256" key="5">
    <source>
        <dbReference type="ARBA" id="ARBA00022679"/>
    </source>
</evidence>
<keyword evidence="6" id="KW-0598">Phosphotransferase system</keyword>
<dbReference type="EMBL" id="LR134155">
    <property type="protein sequence ID" value="VEA68228.1"/>
    <property type="molecule type" value="Genomic_DNA"/>
</dbReference>
<dbReference type="GO" id="GO:0008982">
    <property type="term" value="F:protein-N(PI)-phosphohistidine-sugar phosphotransferase activity"/>
    <property type="evidence" value="ECO:0007669"/>
    <property type="project" value="InterPro"/>
</dbReference>
<evidence type="ECO:0000256" key="9">
    <source>
        <dbReference type="ARBA" id="ARBA00022989"/>
    </source>
</evidence>
<name>A0A3S4GFE1_SERRU</name>
<feature type="transmembrane region" description="Helical" evidence="12">
    <location>
        <begin position="247"/>
        <end position="271"/>
    </location>
</feature>
<feature type="domain" description="PTS EIIC type-1" evidence="14">
    <location>
        <begin position="112"/>
        <end position="467"/>
    </location>
</feature>
<evidence type="ECO:0000256" key="1">
    <source>
        <dbReference type="ARBA" id="ARBA00004651"/>
    </source>
</evidence>
<proteinExistence type="predicted"/>
<feature type="transmembrane region" description="Helical" evidence="12">
    <location>
        <begin position="388"/>
        <end position="408"/>
    </location>
</feature>
<evidence type="ECO:0000256" key="11">
    <source>
        <dbReference type="PROSITE-ProRule" id="PRU00421"/>
    </source>
</evidence>
<evidence type="ECO:0000256" key="6">
    <source>
        <dbReference type="ARBA" id="ARBA00022683"/>
    </source>
</evidence>
<dbReference type="InterPro" id="IPR013013">
    <property type="entry name" value="PTS_EIIC_1"/>
</dbReference>
<evidence type="ECO:0000313" key="15">
    <source>
        <dbReference type="EMBL" id="VEA68228.1"/>
    </source>
</evidence>
<feature type="transmembrane region" description="Helical" evidence="12">
    <location>
        <begin position="433"/>
        <end position="457"/>
    </location>
</feature>
<dbReference type="PANTHER" id="PTHR30175:SF1">
    <property type="entry name" value="PTS SYSTEM ARBUTIN-, CELLOBIOSE-, AND SALICIN-SPECIFIC EIIBC COMPONENT-RELATED"/>
    <property type="match status" value="1"/>
</dbReference>
<feature type="transmembrane region" description="Helical" evidence="12">
    <location>
        <begin position="291"/>
        <end position="314"/>
    </location>
</feature>
<feature type="transmembrane region" description="Helical" evidence="12">
    <location>
        <begin position="360"/>
        <end position="381"/>
    </location>
</feature>
<keyword evidence="7 12" id="KW-0812">Transmembrane</keyword>
<dbReference type="InterPro" id="IPR050558">
    <property type="entry name" value="PTS_Sugar-Specific_Components"/>
</dbReference>
<evidence type="ECO:0000256" key="8">
    <source>
        <dbReference type="ARBA" id="ARBA00022777"/>
    </source>
</evidence>
<sequence>MNYQQLAKDIIERIGGLNNVKDVTHCATRLRFTLNTMDPVDKGTVSALPGVLGAVESSGQFQVILGQQVGHVFSAITLLKNNKSNATPAEVRQDTTDVQKKKKENVVSQALGIISGIFTPILPAISGAAMLKTLLIILTMTGLMEKTSQTWVVLNFAADTTFYFLPIMLAYTSAMKFGMNPFVAMTLGGMLLHPTFTAMVATHSPLSFLNVPVSLVHYGSTVIPVILMVWIASWAERLSERLSPRAILFFMKPFLTLLIMVPLGLTIIAPFGDFVGKGIGVGITYVNDHCIWLLPFIMAIFSPIFIMTGMHYAVTMPITFQSLATNGFDMIGAGFLVSNIAQGAAALAAARFSKDADFRALASGAGFTALLGITEPALYGVNLKLKKPFYAVLVAGAVGGLFVGIMGVKRMTLAPTGLTTLPVFIDPNNSMNIVFAISGAAISFCVAYLLTVVLLRIESGNKTGDVK</sequence>
<dbReference type="Pfam" id="PF00367">
    <property type="entry name" value="PTS_EIIB"/>
    <property type="match status" value="1"/>
</dbReference>
<dbReference type="Proteomes" id="UP000271603">
    <property type="component" value="Chromosome"/>
</dbReference>
<dbReference type="InterPro" id="IPR018113">
    <property type="entry name" value="PTrfase_EIIB_Cys"/>
</dbReference>
<accession>A0A3S4GFE1</accession>
<dbReference type="AlphaFoldDB" id="A0A3S4GFE1"/>
<evidence type="ECO:0000256" key="4">
    <source>
        <dbReference type="ARBA" id="ARBA00022597"/>
    </source>
</evidence>
<dbReference type="InterPro" id="IPR036878">
    <property type="entry name" value="Glu_permease_IIB"/>
</dbReference>
<keyword evidence="8" id="KW-0418">Kinase</keyword>
<dbReference type="GO" id="GO:0090589">
    <property type="term" value="F:protein-phosphocysteine-trehalose phosphotransferase system transporter activity"/>
    <property type="evidence" value="ECO:0007669"/>
    <property type="project" value="TreeGrafter"/>
</dbReference>
<dbReference type="GO" id="GO:0009401">
    <property type="term" value="P:phosphoenolpyruvate-dependent sugar phosphotransferase system"/>
    <property type="evidence" value="ECO:0007669"/>
    <property type="project" value="UniProtKB-KW"/>
</dbReference>
<dbReference type="GO" id="GO:0016301">
    <property type="term" value="F:kinase activity"/>
    <property type="evidence" value="ECO:0007669"/>
    <property type="project" value="UniProtKB-KW"/>
</dbReference>
<keyword evidence="5" id="KW-0808">Transferase</keyword>
<evidence type="ECO:0000259" key="14">
    <source>
        <dbReference type="PROSITE" id="PS51103"/>
    </source>
</evidence>
<dbReference type="CDD" id="cd00212">
    <property type="entry name" value="PTS_IIB_glc"/>
    <property type="match status" value="1"/>
</dbReference>
<feature type="transmembrane region" description="Helical" evidence="12">
    <location>
        <begin position="326"/>
        <end position="348"/>
    </location>
</feature>
<gene>
    <name evidence="15" type="primary">bglF_1</name>
    <name evidence="15" type="ORF">NCTC9419_00331</name>
</gene>
<evidence type="ECO:0000313" key="16">
    <source>
        <dbReference type="Proteomes" id="UP000271603"/>
    </source>
</evidence>
<dbReference type="Gene3D" id="3.30.1360.60">
    <property type="entry name" value="Glucose permease domain IIB"/>
    <property type="match status" value="1"/>
</dbReference>
<organism evidence="15 16">
    <name type="scientific">Serratia rubidaea</name>
    <name type="common">Serratia marinorubra</name>
    <dbReference type="NCBI Taxonomy" id="61652"/>
    <lineage>
        <taxon>Bacteria</taxon>
        <taxon>Pseudomonadati</taxon>
        <taxon>Pseudomonadota</taxon>
        <taxon>Gammaproteobacteria</taxon>
        <taxon>Enterobacterales</taxon>
        <taxon>Yersiniaceae</taxon>
        <taxon>Serratia</taxon>
    </lineage>
</organism>
<dbReference type="SUPFAM" id="SSF55604">
    <property type="entry name" value="Glucose permease domain IIB"/>
    <property type="match status" value="1"/>
</dbReference>
<keyword evidence="10 12" id="KW-0472">Membrane</keyword>
<feature type="active site" description="Phosphocysteine intermediate; for EIIB activity" evidence="11">
    <location>
        <position position="26"/>
    </location>
</feature>
<evidence type="ECO:0000259" key="13">
    <source>
        <dbReference type="PROSITE" id="PS51098"/>
    </source>
</evidence>
<feature type="transmembrane region" description="Helical" evidence="12">
    <location>
        <begin position="151"/>
        <end position="170"/>
    </location>
</feature>
<keyword evidence="3" id="KW-1003">Cell membrane</keyword>
<dbReference type="GO" id="GO:0015771">
    <property type="term" value="P:trehalose transport"/>
    <property type="evidence" value="ECO:0007669"/>
    <property type="project" value="TreeGrafter"/>
</dbReference>
<dbReference type="InterPro" id="IPR003352">
    <property type="entry name" value="PTS_EIIC"/>
</dbReference>
<evidence type="ECO:0000256" key="2">
    <source>
        <dbReference type="ARBA" id="ARBA00022448"/>
    </source>
</evidence>
<feature type="domain" description="PTS EIIB type-1" evidence="13">
    <location>
        <begin position="4"/>
        <end position="86"/>
    </location>
</feature>
<dbReference type="PROSITE" id="PS51103">
    <property type="entry name" value="PTS_EIIC_TYPE_1"/>
    <property type="match status" value="1"/>
</dbReference>
<dbReference type="InterPro" id="IPR001996">
    <property type="entry name" value="PTS_IIB_1"/>
</dbReference>
<evidence type="ECO:0000256" key="3">
    <source>
        <dbReference type="ARBA" id="ARBA00022475"/>
    </source>
</evidence>
<keyword evidence="4" id="KW-0762">Sugar transport</keyword>
<reference evidence="15 16" key="1">
    <citation type="submission" date="2018-12" db="EMBL/GenBank/DDBJ databases">
        <authorList>
            <consortium name="Pathogen Informatics"/>
        </authorList>
    </citation>
    <scope>NUCLEOTIDE SEQUENCE [LARGE SCALE GENOMIC DNA]</scope>
    <source>
        <strain evidence="15 16">NCTC9419</strain>
    </source>
</reference>
<dbReference type="PANTHER" id="PTHR30175">
    <property type="entry name" value="PHOSPHOTRANSFERASE SYSTEM TRANSPORT PROTEIN"/>
    <property type="match status" value="1"/>
</dbReference>
<feature type="transmembrane region" description="Helical" evidence="12">
    <location>
        <begin position="110"/>
        <end position="131"/>
    </location>
</feature>
<dbReference type="PROSITE" id="PS51098">
    <property type="entry name" value="PTS_EIIB_TYPE_1"/>
    <property type="match status" value="1"/>
</dbReference>
<keyword evidence="9 12" id="KW-1133">Transmembrane helix</keyword>
<dbReference type="GO" id="GO:0005886">
    <property type="term" value="C:plasma membrane"/>
    <property type="evidence" value="ECO:0007669"/>
    <property type="project" value="UniProtKB-SubCell"/>
</dbReference>
<protein>
    <submittedName>
        <fullName evidence="15">EIIBCA-Bgl</fullName>
    </submittedName>
</protein>
<comment type="subcellular location">
    <subcellularLocation>
        <location evidence="1">Cell membrane</location>
        <topology evidence="1">Multi-pass membrane protein</topology>
    </subcellularLocation>
</comment>
<keyword evidence="2" id="KW-0813">Transport</keyword>
<feature type="transmembrane region" description="Helical" evidence="12">
    <location>
        <begin position="182"/>
        <end position="203"/>
    </location>
</feature>
<feature type="transmembrane region" description="Helical" evidence="12">
    <location>
        <begin position="215"/>
        <end position="235"/>
    </location>
</feature>